<evidence type="ECO:0000313" key="3">
    <source>
        <dbReference type="Proteomes" id="UP001165190"/>
    </source>
</evidence>
<accession>A0A9W7MR94</accession>
<proteinExistence type="predicted"/>
<dbReference type="Proteomes" id="UP001165190">
    <property type="component" value="Unassembled WGS sequence"/>
</dbReference>
<feature type="compositionally biased region" description="Basic and acidic residues" evidence="1">
    <location>
        <begin position="24"/>
        <end position="48"/>
    </location>
</feature>
<dbReference type="AlphaFoldDB" id="A0A9W7MR94"/>
<gene>
    <name evidence="2" type="ORF">HRI_004526700</name>
</gene>
<evidence type="ECO:0000313" key="2">
    <source>
        <dbReference type="EMBL" id="GMJ08575.1"/>
    </source>
</evidence>
<reference evidence="2" key="1">
    <citation type="submission" date="2023-05" db="EMBL/GenBank/DDBJ databases">
        <title>Genome and transcriptome analyses reveal genes involved in the formation of fine ridges on petal epidermal cells in Hibiscus trionum.</title>
        <authorList>
            <person name="Koshimizu S."/>
            <person name="Masuda S."/>
            <person name="Ishii T."/>
            <person name="Shirasu K."/>
            <person name="Hoshino A."/>
            <person name="Arita M."/>
        </authorList>
    </citation>
    <scope>NUCLEOTIDE SEQUENCE</scope>
    <source>
        <strain evidence="2">Hamamatsu line</strain>
    </source>
</reference>
<feature type="region of interest" description="Disordered" evidence="1">
    <location>
        <begin position="1"/>
        <end position="52"/>
    </location>
</feature>
<comment type="caution">
    <text evidence="2">The sequence shown here is derived from an EMBL/GenBank/DDBJ whole genome shotgun (WGS) entry which is preliminary data.</text>
</comment>
<organism evidence="2 3">
    <name type="scientific">Hibiscus trionum</name>
    <name type="common">Flower of an hour</name>
    <dbReference type="NCBI Taxonomy" id="183268"/>
    <lineage>
        <taxon>Eukaryota</taxon>
        <taxon>Viridiplantae</taxon>
        <taxon>Streptophyta</taxon>
        <taxon>Embryophyta</taxon>
        <taxon>Tracheophyta</taxon>
        <taxon>Spermatophyta</taxon>
        <taxon>Magnoliopsida</taxon>
        <taxon>eudicotyledons</taxon>
        <taxon>Gunneridae</taxon>
        <taxon>Pentapetalae</taxon>
        <taxon>rosids</taxon>
        <taxon>malvids</taxon>
        <taxon>Malvales</taxon>
        <taxon>Malvaceae</taxon>
        <taxon>Malvoideae</taxon>
        <taxon>Hibiscus</taxon>
    </lineage>
</organism>
<evidence type="ECO:0000256" key="1">
    <source>
        <dbReference type="SAM" id="MobiDB-lite"/>
    </source>
</evidence>
<dbReference type="EMBL" id="BSYR01000052">
    <property type="protein sequence ID" value="GMJ08575.1"/>
    <property type="molecule type" value="Genomic_DNA"/>
</dbReference>
<sequence>MGSFGVVSGRPPDDAVQIPVQASLERDGVPLGDGVERESNKGRGSAEDVREDEVIGEPLSVDICINEASLGGCWRDANGGWDAEDSTYAGNWAGKALVSGYGCRERWWLEGYGRTRRGDY</sequence>
<keyword evidence="3" id="KW-1185">Reference proteome</keyword>
<name>A0A9W7MR94_HIBTR</name>
<protein>
    <submittedName>
        <fullName evidence="2">Uncharacterized protein</fullName>
    </submittedName>
</protein>